<evidence type="ECO:0000256" key="1">
    <source>
        <dbReference type="SAM" id="MobiDB-lite"/>
    </source>
</evidence>
<gene>
    <name evidence="2" type="ORF">Cvel_2379</name>
</gene>
<feature type="compositionally biased region" description="Low complexity" evidence="1">
    <location>
        <begin position="165"/>
        <end position="176"/>
    </location>
</feature>
<dbReference type="VEuPathDB" id="CryptoDB:Cvel_2379"/>
<feature type="region of interest" description="Disordered" evidence="1">
    <location>
        <begin position="24"/>
        <end position="77"/>
    </location>
</feature>
<sequence>MTERPARDTEGHKFILWKDAAFKTTSSVPTASERGTFGQPAGPSEETQPTGQHQTENKDHTEFGTRKGPTKWTFWQPGSHMTNLRTGWVLDPLDQPGDPCQAHNSSHRHPYTAPVVFSLSAALSAAIVVAQPVTPSEVPDESDPAFYPLSSPVHLNDSVPPPSQPHQQQQQQQQQQNAATPMLTAQVGGIAALLPSALGTSPMFFTDSSPQPYQQTGLLSPFRQLSPIPTPTAEPPAGYLTGYPFDQPEPKYWIQSLRDFILPINVLGMRNFSSSSHQTGGSPPLSPRCPLAGEGKLFCRICTKERRGWE</sequence>
<accession>A0A0G4IEB7</accession>
<organism evidence="2">
    <name type="scientific">Chromera velia CCMP2878</name>
    <dbReference type="NCBI Taxonomy" id="1169474"/>
    <lineage>
        <taxon>Eukaryota</taxon>
        <taxon>Sar</taxon>
        <taxon>Alveolata</taxon>
        <taxon>Colpodellida</taxon>
        <taxon>Chromeraceae</taxon>
        <taxon>Chromera</taxon>
    </lineage>
</organism>
<feature type="compositionally biased region" description="Basic and acidic residues" evidence="1">
    <location>
        <begin position="55"/>
        <end position="65"/>
    </location>
</feature>
<name>A0A0G4IEB7_9ALVE</name>
<feature type="compositionally biased region" description="Polar residues" evidence="1">
    <location>
        <begin position="45"/>
        <end position="54"/>
    </location>
</feature>
<protein>
    <submittedName>
        <fullName evidence="2">Uncharacterized protein</fullName>
    </submittedName>
</protein>
<reference evidence="2" key="1">
    <citation type="submission" date="2014-11" db="EMBL/GenBank/DDBJ databases">
        <authorList>
            <person name="Otto D Thomas"/>
            <person name="Naeem Raeece"/>
        </authorList>
    </citation>
    <scope>NUCLEOTIDE SEQUENCE</scope>
</reference>
<proteinExistence type="predicted"/>
<feature type="region of interest" description="Disordered" evidence="1">
    <location>
        <begin position="135"/>
        <end position="180"/>
    </location>
</feature>
<dbReference type="EMBL" id="CDMZ01005876">
    <property type="protein sequence ID" value="CEM55439.1"/>
    <property type="molecule type" value="Genomic_DNA"/>
</dbReference>
<evidence type="ECO:0000313" key="2">
    <source>
        <dbReference type="EMBL" id="CEM55439.1"/>
    </source>
</evidence>
<dbReference type="AlphaFoldDB" id="A0A0G4IEB7"/>